<proteinExistence type="predicted"/>
<organism evidence="1 2">
    <name type="scientific">Populus trichocarpa</name>
    <name type="common">Western balsam poplar</name>
    <name type="synonym">Populus balsamifera subsp. trichocarpa</name>
    <dbReference type="NCBI Taxonomy" id="3694"/>
    <lineage>
        <taxon>Eukaryota</taxon>
        <taxon>Viridiplantae</taxon>
        <taxon>Streptophyta</taxon>
        <taxon>Embryophyta</taxon>
        <taxon>Tracheophyta</taxon>
        <taxon>Spermatophyta</taxon>
        <taxon>Magnoliopsida</taxon>
        <taxon>eudicotyledons</taxon>
        <taxon>Gunneridae</taxon>
        <taxon>Pentapetalae</taxon>
        <taxon>rosids</taxon>
        <taxon>fabids</taxon>
        <taxon>Malpighiales</taxon>
        <taxon>Salicaceae</taxon>
        <taxon>Saliceae</taxon>
        <taxon>Populus</taxon>
    </lineage>
</organism>
<gene>
    <name evidence="1" type="ORF">POPTR_004G067750v4</name>
</gene>
<evidence type="ECO:0000313" key="1">
    <source>
        <dbReference type="EMBL" id="KAI9396038.1"/>
    </source>
</evidence>
<keyword evidence="2" id="KW-1185">Reference proteome</keyword>
<reference evidence="1 2" key="1">
    <citation type="journal article" date="2006" name="Science">
        <title>The genome of black cottonwood, Populus trichocarpa (Torr. &amp; Gray).</title>
        <authorList>
            <person name="Tuskan G.A."/>
            <person name="Difazio S."/>
            <person name="Jansson S."/>
            <person name="Bohlmann J."/>
            <person name="Grigoriev I."/>
            <person name="Hellsten U."/>
            <person name="Putnam N."/>
            <person name="Ralph S."/>
            <person name="Rombauts S."/>
            <person name="Salamov A."/>
            <person name="Schein J."/>
            <person name="Sterck L."/>
            <person name="Aerts A."/>
            <person name="Bhalerao R.R."/>
            <person name="Bhalerao R.P."/>
            <person name="Blaudez D."/>
            <person name="Boerjan W."/>
            <person name="Brun A."/>
            <person name="Brunner A."/>
            <person name="Busov V."/>
            <person name="Campbell M."/>
            <person name="Carlson J."/>
            <person name="Chalot M."/>
            <person name="Chapman J."/>
            <person name="Chen G.L."/>
            <person name="Cooper D."/>
            <person name="Coutinho P.M."/>
            <person name="Couturier J."/>
            <person name="Covert S."/>
            <person name="Cronk Q."/>
            <person name="Cunningham R."/>
            <person name="Davis J."/>
            <person name="Degroeve S."/>
            <person name="Dejardin A."/>
            <person name="Depamphilis C."/>
            <person name="Detter J."/>
            <person name="Dirks B."/>
            <person name="Dubchak I."/>
            <person name="Duplessis S."/>
            <person name="Ehlting J."/>
            <person name="Ellis B."/>
            <person name="Gendler K."/>
            <person name="Goodstein D."/>
            <person name="Gribskov M."/>
            <person name="Grimwood J."/>
            <person name="Groover A."/>
            <person name="Gunter L."/>
            <person name="Hamberger B."/>
            <person name="Heinze B."/>
            <person name="Helariutta Y."/>
            <person name="Henrissat B."/>
            <person name="Holligan D."/>
            <person name="Holt R."/>
            <person name="Huang W."/>
            <person name="Islam-Faridi N."/>
            <person name="Jones S."/>
            <person name="Jones-Rhoades M."/>
            <person name="Jorgensen R."/>
            <person name="Joshi C."/>
            <person name="Kangasjarvi J."/>
            <person name="Karlsson J."/>
            <person name="Kelleher C."/>
            <person name="Kirkpatrick R."/>
            <person name="Kirst M."/>
            <person name="Kohler A."/>
            <person name="Kalluri U."/>
            <person name="Larimer F."/>
            <person name="Leebens-Mack J."/>
            <person name="Leple J.C."/>
            <person name="Locascio P."/>
            <person name="Lou Y."/>
            <person name="Lucas S."/>
            <person name="Martin F."/>
            <person name="Montanini B."/>
            <person name="Napoli C."/>
            <person name="Nelson D.R."/>
            <person name="Nelson C."/>
            <person name="Nieminen K."/>
            <person name="Nilsson O."/>
            <person name="Pereda V."/>
            <person name="Peter G."/>
            <person name="Philippe R."/>
            <person name="Pilate G."/>
            <person name="Poliakov A."/>
            <person name="Razumovskaya J."/>
            <person name="Richardson P."/>
            <person name="Rinaldi C."/>
            <person name="Ritland K."/>
            <person name="Rouze P."/>
            <person name="Ryaboy D."/>
            <person name="Schmutz J."/>
            <person name="Schrader J."/>
            <person name="Segerman B."/>
            <person name="Shin H."/>
            <person name="Siddiqui A."/>
            <person name="Sterky F."/>
            <person name="Terry A."/>
            <person name="Tsai C.J."/>
            <person name="Uberbacher E."/>
            <person name="Unneberg P."/>
            <person name="Vahala J."/>
            <person name="Wall K."/>
            <person name="Wessler S."/>
            <person name="Yang G."/>
            <person name="Yin T."/>
            <person name="Douglas C."/>
            <person name="Marra M."/>
            <person name="Sandberg G."/>
            <person name="Van de Peer Y."/>
            <person name="Rokhsar D."/>
        </authorList>
    </citation>
    <scope>NUCLEOTIDE SEQUENCE [LARGE SCALE GENOMIC DNA]</scope>
    <source>
        <strain evidence="2">cv. Nisqually</strain>
    </source>
</reference>
<evidence type="ECO:0000313" key="2">
    <source>
        <dbReference type="Proteomes" id="UP000006729"/>
    </source>
</evidence>
<name>A0ACC0T3S2_POPTR</name>
<sequence>MFLGFFFLSFFLSRGLNGFIVSYSKQSQLDHGSAGIVIYIPSYLFQWIHV</sequence>
<dbReference type="EMBL" id="CM009293">
    <property type="protein sequence ID" value="KAI9396038.1"/>
    <property type="molecule type" value="Genomic_DNA"/>
</dbReference>
<protein>
    <submittedName>
        <fullName evidence="1">Uncharacterized protein</fullName>
    </submittedName>
</protein>
<dbReference type="Proteomes" id="UP000006729">
    <property type="component" value="Chromosome 4"/>
</dbReference>
<accession>A0ACC0T3S2</accession>
<comment type="caution">
    <text evidence="1">The sequence shown here is derived from an EMBL/GenBank/DDBJ whole genome shotgun (WGS) entry which is preliminary data.</text>
</comment>